<dbReference type="Proteomes" id="UP000199354">
    <property type="component" value="Unassembled WGS sequence"/>
</dbReference>
<evidence type="ECO:0000313" key="2">
    <source>
        <dbReference type="Proteomes" id="UP000199354"/>
    </source>
</evidence>
<evidence type="ECO:0000313" key="1">
    <source>
        <dbReference type="EMBL" id="SCY08173.1"/>
    </source>
</evidence>
<accession>A0A1G5D0C8</accession>
<organism evidence="1 2">
    <name type="scientific">Flavobacterium caeni</name>
    <dbReference type="NCBI Taxonomy" id="490189"/>
    <lineage>
        <taxon>Bacteria</taxon>
        <taxon>Pseudomonadati</taxon>
        <taxon>Bacteroidota</taxon>
        <taxon>Flavobacteriia</taxon>
        <taxon>Flavobacteriales</taxon>
        <taxon>Flavobacteriaceae</taxon>
        <taxon>Flavobacterium</taxon>
    </lineage>
</organism>
<name>A0A1G5D0C8_9FLAO</name>
<dbReference type="RefSeq" id="WP_091140931.1">
    <property type="nucleotide sequence ID" value="NZ_FMVF01000003.1"/>
</dbReference>
<protein>
    <submittedName>
        <fullName evidence="1">Uncharacterized protein</fullName>
    </submittedName>
</protein>
<reference evidence="1 2" key="1">
    <citation type="submission" date="2016-10" db="EMBL/GenBank/DDBJ databases">
        <authorList>
            <person name="de Groot N.N."/>
        </authorList>
    </citation>
    <scope>NUCLEOTIDE SEQUENCE [LARGE SCALE GENOMIC DNA]</scope>
    <source>
        <strain evidence="1 2">CGMCC 1.7031</strain>
    </source>
</reference>
<keyword evidence="2" id="KW-1185">Reference proteome</keyword>
<sequence>MTVHSLVLFENGAYREISKEFDLSVHNSIVNPTTNDLVQDNYMTFFYPAHNDSEVVFDYAKACGLHLIEGWELSPLEERKRDALPPEESVLFNMSKPFPEGYKMFRIHYWTEQPIHWELNPDADLFVFNSQEIQSMVMFN</sequence>
<proteinExistence type="predicted"/>
<gene>
    <name evidence="1" type="ORF">SAMN02927903_00702</name>
</gene>
<dbReference type="EMBL" id="FMVF01000003">
    <property type="protein sequence ID" value="SCY08173.1"/>
    <property type="molecule type" value="Genomic_DNA"/>
</dbReference>
<dbReference type="AlphaFoldDB" id="A0A1G5D0C8"/>